<dbReference type="STRING" id="1231392.OCGS_2236"/>
<dbReference type="Pfam" id="PF03349">
    <property type="entry name" value="Toluene_X"/>
    <property type="match status" value="1"/>
</dbReference>
<feature type="chain" id="PRO_5003860696" evidence="8">
    <location>
        <begin position="21"/>
        <end position="395"/>
    </location>
</feature>
<evidence type="ECO:0000256" key="3">
    <source>
        <dbReference type="ARBA" id="ARBA00022452"/>
    </source>
</evidence>
<evidence type="ECO:0000313" key="10">
    <source>
        <dbReference type="Proteomes" id="UP000006765"/>
    </source>
</evidence>
<dbReference type="AlphaFoldDB" id="K2HKQ6"/>
<keyword evidence="5 8" id="KW-0732">Signal</keyword>
<dbReference type="Proteomes" id="UP000006765">
    <property type="component" value="Unassembled WGS sequence"/>
</dbReference>
<evidence type="ECO:0000256" key="1">
    <source>
        <dbReference type="ARBA" id="ARBA00004571"/>
    </source>
</evidence>
<evidence type="ECO:0000313" key="9">
    <source>
        <dbReference type="EMBL" id="EKE43504.1"/>
    </source>
</evidence>
<name>K2HKQ6_9RHOB</name>
<keyword evidence="10" id="KW-1185">Reference proteome</keyword>
<dbReference type="GO" id="GO:0015483">
    <property type="term" value="F:long-chain fatty acid transporting porin activity"/>
    <property type="evidence" value="ECO:0007669"/>
    <property type="project" value="TreeGrafter"/>
</dbReference>
<evidence type="ECO:0000256" key="4">
    <source>
        <dbReference type="ARBA" id="ARBA00022692"/>
    </source>
</evidence>
<comment type="caution">
    <text evidence="9">The sequence shown here is derived from an EMBL/GenBank/DDBJ whole genome shotgun (WGS) entry which is preliminary data.</text>
</comment>
<proteinExistence type="inferred from homology"/>
<accession>K2HKQ6</accession>
<dbReference type="EMBL" id="AMGO01000052">
    <property type="protein sequence ID" value="EKE43504.1"/>
    <property type="molecule type" value="Genomic_DNA"/>
</dbReference>
<gene>
    <name evidence="9" type="ORF">OCGS_2236</name>
</gene>
<comment type="subcellular location">
    <subcellularLocation>
        <location evidence="1">Cell outer membrane</location>
        <topology evidence="1">Multi-pass membrane protein</topology>
    </subcellularLocation>
</comment>
<evidence type="ECO:0000256" key="5">
    <source>
        <dbReference type="ARBA" id="ARBA00022729"/>
    </source>
</evidence>
<organism evidence="9 10">
    <name type="scientific">Oceaniovalibus guishaninsula JLT2003</name>
    <dbReference type="NCBI Taxonomy" id="1231392"/>
    <lineage>
        <taxon>Bacteria</taxon>
        <taxon>Pseudomonadati</taxon>
        <taxon>Pseudomonadota</taxon>
        <taxon>Alphaproteobacteria</taxon>
        <taxon>Rhodobacterales</taxon>
        <taxon>Roseobacteraceae</taxon>
        <taxon>Oceaniovalibus</taxon>
    </lineage>
</organism>
<dbReference type="PANTHER" id="PTHR35093:SF8">
    <property type="entry name" value="OUTER MEMBRANE PROTEIN NMB0088-RELATED"/>
    <property type="match status" value="1"/>
</dbReference>
<comment type="similarity">
    <text evidence="2">Belongs to the OmpP1/FadL family.</text>
</comment>
<evidence type="ECO:0000256" key="2">
    <source>
        <dbReference type="ARBA" id="ARBA00008163"/>
    </source>
</evidence>
<evidence type="ECO:0000256" key="7">
    <source>
        <dbReference type="ARBA" id="ARBA00023237"/>
    </source>
</evidence>
<sequence>MKTFLGSAAAIALCPLMAHAIGLDRSAQNIDILFEDGNYAQLSFGRFFPDVSGTDLPQPLGPVTSPGGARSGNVADDFNNVALGLKYDFNDRLSMAVILDQPYGVDVHYDEGKSVRFGGTEVAVDSRAITALLRYKFDDNWSVHGGLRYQEIEADVRLRGLAYGLPFAGAPTTLNGYRGEFGSDGDLGYVIGAAYEMPEIALRVALTYNSKTTHDLRTSESVNGIDIATLTGGAFGDSVTEVEAPEAVNLDFQTGIAPDTLLFGSLRYAWYDDTKVSPDFFAQATDGDSLTSIENNWGGTIGIGRRLSEKLSGSVAFGYDARESNDLVSPLAPTNGSRSLALGLSYDVSEAINLAGGVRYIWINDARPETGDDVARARFEDNDATAVGFSIGYRF</sequence>
<dbReference type="OrthoDB" id="6679728at2"/>
<dbReference type="SUPFAM" id="SSF56935">
    <property type="entry name" value="Porins"/>
    <property type="match status" value="1"/>
</dbReference>
<dbReference type="InterPro" id="IPR005017">
    <property type="entry name" value="OMPP1/FadL/TodX"/>
</dbReference>
<keyword evidence="4" id="KW-0812">Transmembrane</keyword>
<dbReference type="Gene3D" id="2.40.160.60">
    <property type="entry name" value="Outer membrane protein transport protein (OMPP1/FadL/TodX)"/>
    <property type="match status" value="1"/>
</dbReference>
<dbReference type="eggNOG" id="COG2067">
    <property type="taxonomic scope" value="Bacteria"/>
</dbReference>
<evidence type="ECO:0000256" key="8">
    <source>
        <dbReference type="SAM" id="SignalP"/>
    </source>
</evidence>
<dbReference type="PANTHER" id="PTHR35093">
    <property type="entry name" value="OUTER MEMBRANE PROTEIN NMB0088-RELATED"/>
    <property type="match status" value="1"/>
</dbReference>
<dbReference type="PATRIC" id="fig|1231392.3.peg.2248"/>
<dbReference type="RefSeq" id="WP_007427388.1">
    <property type="nucleotide sequence ID" value="NZ_AMGO01000052.1"/>
</dbReference>
<keyword evidence="3" id="KW-1134">Transmembrane beta strand</keyword>
<feature type="signal peptide" evidence="8">
    <location>
        <begin position="1"/>
        <end position="20"/>
    </location>
</feature>
<keyword evidence="6" id="KW-0472">Membrane</keyword>
<dbReference type="GO" id="GO:0009279">
    <property type="term" value="C:cell outer membrane"/>
    <property type="evidence" value="ECO:0007669"/>
    <property type="project" value="UniProtKB-SubCell"/>
</dbReference>
<evidence type="ECO:0000256" key="6">
    <source>
        <dbReference type="ARBA" id="ARBA00023136"/>
    </source>
</evidence>
<keyword evidence="7" id="KW-0998">Cell outer membrane</keyword>
<protein>
    <submittedName>
        <fullName evidence="9">Outer membrane protein transport protein (OMPP1/FadL/TodX)</fullName>
    </submittedName>
</protein>
<reference evidence="9 10" key="1">
    <citation type="journal article" date="2012" name="J. Bacteriol.">
        <title>Draft Genome Sequence of Oceaniovalibus guishaninsula JLT2003T.</title>
        <authorList>
            <person name="Tang K."/>
            <person name="Liu K."/>
            <person name="Jiao N."/>
        </authorList>
    </citation>
    <scope>NUCLEOTIDE SEQUENCE [LARGE SCALE GENOMIC DNA]</scope>
    <source>
        <strain evidence="9 10">JLT2003</strain>
    </source>
</reference>